<evidence type="ECO:0000259" key="1">
    <source>
        <dbReference type="Pfam" id="PF00931"/>
    </source>
</evidence>
<dbReference type="Gene3D" id="3.40.50.300">
    <property type="entry name" value="P-loop containing nucleotide triphosphate hydrolases"/>
    <property type="match status" value="1"/>
</dbReference>
<reference evidence="2" key="1">
    <citation type="journal article" date="2023" name="Nat. Commun.">
        <title>Diploid and tetraploid genomes of Acorus and the evolution of monocots.</title>
        <authorList>
            <person name="Ma L."/>
            <person name="Liu K.W."/>
            <person name="Li Z."/>
            <person name="Hsiao Y.Y."/>
            <person name="Qi Y."/>
            <person name="Fu T."/>
            <person name="Tang G.D."/>
            <person name="Zhang D."/>
            <person name="Sun W.H."/>
            <person name="Liu D.K."/>
            <person name="Li Y."/>
            <person name="Chen G.Z."/>
            <person name="Liu X.D."/>
            <person name="Liao X.Y."/>
            <person name="Jiang Y.T."/>
            <person name="Yu X."/>
            <person name="Hao Y."/>
            <person name="Huang J."/>
            <person name="Zhao X.W."/>
            <person name="Ke S."/>
            <person name="Chen Y.Y."/>
            <person name="Wu W.L."/>
            <person name="Hsu J.L."/>
            <person name="Lin Y.F."/>
            <person name="Huang M.D."/>
            <person name="Li C.Y."/>
            <person name="Huang L."/>
            <person name="Wang Z.W."/>
            <person name="Zhao X."/>
            <person name="Zhong W.Y."/>
            <person name="Peng D.H."/>
            <person name="Ahmad S."/>
            <person name="Lan S."/>
            <person name="Zhang J.S."/>
            <person name="Tsai W.C."/>
            <person name="Van de Peer Y."/>
            <person name="Liu Z.J."/>
        </authorList>
    </citation>
    <scope>NUCLEOTIDE SEQUENCE</scope>
    <source>
        <strain evidence="2">SCP</strain>
    </source>
</reference>
<gene>
    <name evidence="2" type="ORF">QJS04_geneDACA005523</name>
</gene>
<comment type="caution">
    <text evidence="2">The sequence shown here is derived from an EMBL/GenBank/DDBJ whole genome shotgun (WGS) entry which is preliminary data.</text>
</comment>
<dbReference type="PRINTS" id="PR00364">
    <property type="entry name" value="DISEASERSIST"/>
</dbReference>
<accession>A0AAV9A4I8</accession>
<keyword evidence="3" id="KW-1185">Reference proteome</keyword>
<dbReference type="Pfam" id="PF00931">
    <property type="entry name" value="NB-ARC"/>
    <property type="match status" value="1"/>
</dbReference>
<reference evidence="2" key="2">
    <citation type="submission" date="2023-06" db="EMBL/GenBank/DDBJ databases">
        <authorList>
            <person name="Ma L."/>
            <person name="Liu K.-W."/>
            <person name="Li Z."/>
            <person name="Hsiao Y.-Y."/>
            <person name="Qi Y."/>
            <person name="Fu T."/>
            <person name="Tang G."/>
            <person name="Zhang D."/>
            <person name="Sun W.-H."/>
            <person name="Liu D.-K."/>
            <person name="Li Y."/>
            <person name="Chen G.-Z."/>
            <person name="Liu X.-D."/>
            <person name="Liao X.-Y."/>
            <person name="Jiang Y.-T."/>
            <person name="Yu X."/>
            <person name="Hao Y."/>
            <person name="Huang J."/>
            <person name="Zhao X.-W."/>
            <person name="Ke S."/>
            <person name="Chen Y.-Y."/>
            <person name="Wu W.-L."/>
            <person name="Hsu J.-L."/>
            <person name="Lin Y.-F."/>
            <person name="Huang M.-D."/>
            <person name="Li C.-Y."/>
            <person name="Huang L."/>
            <person name="Wang Z.-W."/>
            <person name="Zhao X."/>
            <person name="Zhong W.-Y."/>
            <person name="Peng D.-H."/>
            <person name="Ahmad S."/>
            <person name="Lan S."/>
            <person name="Zhang J.-S."/>
            <person name="Tsai W.-C."/>
            <person name="Van De Peer Y."/>
            <person name="Liu Z.-J."/>
        </authorList>
    </citation>
    <scope>NUCLEOTIDE SEQUENCE</scope>
    <source>
        <strain evidence="2">SCP</strain>
        <tissue evidence="2">Leaves</tissue>
    </source>
</reference>
<dbReference type="SUPFAM" id="SSF52540">
    <property type="entry name" value="P-loop containing nucleoside triphosphate hydrolases"/>
    <property type="match status" value="1"/>
</dbReference>
<dbReference type="PANTHER" id="PTHR36766">
    <property type="entry name" value="PLANT BROAD-SPECTRUM MILDEW RESISTANCE PROTEIN RPW8"/>
    <property type="match status" value="1"/>
</dbReference>
<proteinExistence type="predicted"/>
<dbReference type="PANTHER" id="PTHR36766:SF64">
    <property type="entry name" value="OS12G0206100 PROTEIN"/>
    <property type="match status" value="1"/>
</dbReference>
<evidence type="ECO:0000313" key="2">
    <source>
        <dbReference type="EMBL" id="KAK1259056.1"/>
    </source>
</evidence>
<organism evidence="2 3">
    <name type="scientific">Acorus gramineus</name>
    <name type="common">Dwarf sweet flag</name>
    <dbReference type="NCBI Taxonomy" id="55184"/>
    <lineage>
        <taxon>Eukaryota</taxon>
        <taxon>Viridiplantae</taxon>
        <taxon>Streptophyta</taxon>
        <taxon>Embryophyta</taxon>
        <taxon>Tracheophyta</taxon>
        <taxon>Spermatophyta</taxon>
        <taxon>Magnoliopsida</taxon>
        <taxon>Liliopsida</taxon>
        <taxon>Acoraceae</taxon>
        <taxon>Acorus</taxon>
    </lineage>
</organism>
<dbReference type="Proteomes" id="UP001179952">
    <property type="component" value="Unassembled WGS sequence"/>
</dbReference>
<dbReference type="AlphaFoldDB" id="A0AAV9A4I8"/>
<dbReference type="InterPro" id="IPR002182">
    <property type="entry name" value="NB-ARC"/>
</dbReference>
<dbReference type="GO" id="GO:0043531">
    <property type="term" value="F:ADP binding"/>
    <property type="evidence" value="ECO:0007669"/>
    <property type="project" value="InterPro"/>
</dbReference>
<dbReference type="InterPro" id="IPR027417">
    <property type="entry name" value="P-loop_NTPase"/>
</dbReference>
<sequence length="243" mass="27158">MPQPRMRSYISEDDVTIIGLYGPEGVGKTTRLKMLNNDFVRSSGGDFDSVIYVDVTGCSNDAWRIQEAIGGRLGLRAQDNESKEQIRRCLSHTSFLLILDDVRVSVNYEALVVPCDGEPHRQKIVVATPFDYMRAHMWAEETIEVKGLGAEEAWKLFVDNVGRDAMRANGEVRGLAEAVVRNCGGAPGKVIERARALAGKRTITEWRRVVSEKGMLALCWRRGCYCQDIIDVIPNIQADEKVI</sequence>
<feature type="domain" description="NB-ARC" evidence="1">
    <location>
        <begin position="12"/>
        <end position="163"/>
    </location>
</feature>
<name>A0AAV9A4I8_ACOGR</name>
<evidence type="ECO:0000313" key="3">
    <source>
        <dbReference type="Proteomes" id="UP001179952"/>
    </source>
</evidence>
<protein>
    <submittedName>
        <fullName evidence="2">Disease resistance protein</fullName>
    </submittedName>
</protein>
<dbReference type="EMBL" id="JAUJYN010000012">
    <property type="protein sequence ID" value="KAK1259056.1"/>
    <property type="molecule type" value="Genomic_DNA"/>
</dbReference>